<comment type="pathway">
    <text evidence="3">Carbohydrate degradation.</text>
</comment>
<evidence type="ECO:0000313" key="7">
    <source>
        <dbReference type="EMBL" id="GAH67352.1"/>
    </source>
</evidence>
<dbReference type="PANTHER" id="PTHR31209">
    <property type="entry name" value="COFACTOR-INDEPENDENT PHOSPHOGLYCERATE MUTASE"/>
    <property type="match status" value="1"/>
</dbReference>
<dbReference type="GO" id="GO:0046872">
    <property type="term" value="F:metal ion binding"/>
    <property type="evidence" value="ECO:0007669"/>
    <property type="project" value="InterPro"/>
</dbReference>
<gene>
    <name evidence="7" type="ORF">S03H2_43059</name>
</gene>
<dbReference type="Pfam" id="PF01676">
    <property type="entry name" value="Metalloenzyme"/>
    <property type="match status" value="1"/>
</dbReference>
<sequence length="96" mass="10554">DRKVRIIEQVDKALPNLTSLEPDVIVVTGDHSTPSLLKEHSWHPVPVLLYSKWCRPDKVSEFSESACVSGGLGRFPATQIMPLAMANALKLNKFGA</sequence>
<organism evidence="7">
    <name type="scientific">marine sediment metagenome</name>
    <dbReference type="NCBI Taxonomy" id="412755"/>
    <lineage>
        <taxon>unclassified sequences</taxon>
        <taxon>metagenomes</taxon>
        <taxon>ecological metagenomes</taxon>
    </lineage>
</organism>
<dbReference type="Gene3D" id="3.40.720.10">
    <property type="entry name" value="Alkaline Phosphatase, subunit A"/>
    <property type="match status" value="1"/>
</dbReference>
<dbReference type="SUPFAM" id="SSF53649">
    <property type="entry name" value="Alkaline phosphatase-like"/>
    <property type="match status" value="1"/>
</dbReference>
<keyword evidence="5" id="KW-0324">Glycolysis</keyword>
<evidence type="ECO:0000256" key="4">
    <source>
        <dbReference type="ARBA" id="ARBA00005524"/>
    </source>
</evidence>
<comment type="catalytic activity">
    <reaction evidence="1">
        <text>(2R)-2-phosphoglycerate = (2R)-3-phosphoglycerate</text>
        <dbReference type="Rhea" id="RHEA:15901"/>
        <dbReference type="ChEBI" id="CHEBI:58272"/>
        <dbReference type="ChEBI" id="CHEBI:58289"/>
        <dbReference type="EC" id="5.4.2.12"/>
    </reaction>
</comment>
<feature type="non-terminal residue" evidence="7">
    <location>
        <position position="1"/>
    </location>
</feature>
<dbReference type="GO" id="GO:0004619">
    <property type="term" value="F:phosphoglycerate mutase activity"/>
    <property type="evidence" value="ECO:0007669"/>
    <property type="project" value="UniProtKB-EC"/>
</dbReference>
<dbReference type="InterPro" id="IPR017850">
    <property type="entry name" value="Alkaline_phosphatase_core_sf"/>
</dbReference>
<comment type="caution">
    <text evidence="7">The sequence shown here is derived from an EMBL/GenBank/DDBJ whole genome shotgun (WGS) entry which is preliminary data.</text>
</comment>
<dbReference type="EMBL" id="BARU01026832">
    <property type="protein sequence ID" value="GAH67352.1"/>
    <property type="molecule type" value="Genomic_DNA"/>
</dbReference>
<evidence type="ECO:0000259" key="6">
    <source>
        <dbReference type="Pfam" id="PF01676"/>
    </source>
</evidence>
<name>X1HD64_9ZZZZ</name>
<feature type="domain" description="Metalloenzyme" evidence="6">
    <location>
        <begin position="2"/>
        <end position="86"/>
    </location>
</feature>
<dbReference type="PANTHER" id="PTHR31209:SF0">
    <property type="entry name" value="METALLOENZYME DOMAIN-CONTAINING PROTEIN"/>
    <property type="match status" value="1"/>
</dbReference>
<evidence type="ECO:0000256" key="1">
    <source>
        <dbReference type="ARBA" id="ARBA00000370"/>
    </source>
</evidence>
<accession>X1HD64</accession>
<dbReference type="InterPro" id="IPR006124">
    <property type="entry name" value="Metalloenzyme"/>
</dbReference>
<dbReference type="AlphaFoldDB" id="X1HD64"/>
<dbReference type="GO" id="GO:0006096">
    <property type="term" value="P:glycolytic process"/>
    <property type="evidence" value="ECO:0007669"/>
    <property type="project" value="UniProtKB-KW"/>
</dbReference>
<comment type="function">
    <text evidence="2">Catalyzes the interconversion of 2-phosphoglycerate and 3-phosphoglycerate.</text>
</comment>
<comment type="similarity">
    <text evidence="4">Belongs to the BPG-independent phosphoglycerate mutase family. A-PGAM subfamily.</text>
</comment>
<evidence type="ECO:0000256" key="3">
    <source>
        <dbReference type="ARBA" id="ARBA00004921"/>
    </source>
</evidence>
<protein>
    <recommendedName>
        <fullName evidence="6">Metalloenzyme domain-containing protein</fullName>
    </recommendedName>
</protein>
<dbReference type="InterPro" id="IPR004456">
    <property type="entry name" value="Pglycerate_mutase_ApgM"/>
</dbReference>
<evidence type="ECO:0000256" key="5">
    <source>
        <dbReference type="ARBA" id="ARBA00023152"/>
    </source>
</evidence>
<proteinExistence type="inferred from homology"/>
<reference evidence="7" key="1">
    <citation type="journal article" date="2014" name="Front. Microbiol.">
        <title>High frequency of phylogenetically diverse reductive dehalogenase-homologous genes in deep subseafloor sedimentary metagenomes.</title>
        <authorList>
            <person name="Kawai M."/>
            <person name="Futagami T."/>
            <person name="Toyoda A."/>
            <person name="Takaki Y."/>
            <person name="Nishi S."/>
            <person name="Hori S."/>
            <person name="Arai W."/>
            <person name="Tsubouchi T."/>
            <person name="Morono Y."/>
            <person name="Uchiyama I."/>
            <person name="Ito T."/>
            <person name="Fujiyama A."/>
            <person name="Inagaki F."/>
            <person name="Takami H."/>
        </authorList>
    </citation>
    <scope>NUCLEOTIDE SEQUENCE</scope>
    <source>
        <strain evidence="7">Expedition CK06-06</strain>
    </source>
</reference>
<evidence type="ECO:0000256" key="2">
    <source>
        <dbReference type="ARBA" id="ARBA00002315"/>
    </source>
</evidence>